<protein>
    <submittedName>
        <fullName evidence="1">Uncharacterized protein</fullName>
    </submittedName>
</protein>
<name>A0A832WK06_9EURY</name>
<comment type="caution">
    <text evidence="1">The sequence shown here is derived from an EMBL/GenBank/DDBJ whole genome shotgun (WGS) entry which is preliminary data.</text>
</comment>
<organism evidence="1 2">
    <name type="scientific">Methanopyrus kandleri</name>
    <dbReference type="NCBI Taxonomy" id="2320"/>
    <lineage>
        <taxon>Archaea</taxon>
        <taxon>Methanobacteriati</taxon>
        <taxon>Methanobacteriota</taxon>
        <taxon>Methanomada group</taxon>
        <taxon>Methanopyri</taxon>
        <taxon>Methanopyrales</taxon>
        <taxon>Methanopyraceae</taxon>
        <taxon>Methanopyrus</taxon>
    </lineage>
</organism>
<accession>A0A832WK06</accession>
<proteinExistence type="predicted"/>
<sequence length="143" mass="16300">MRLEDILQMVETCNRKIDRTAFLIARSVIWDLEANGEVRKRAEQLGHEIVKRMEFSDVEDACEYLQEIRCGEVQVGVQEDEADELVADMGYDNVVVYDCISCCGAPEMGETLCAPGERPDPGDDRRHRRPGVLRDRVRMLGAR</sequence>
<dbReference type="AlphaFoldDB" id="A0A832WK06"/>
<dbReference type="GeneID" id="1477179"/>
<gene>
    <name evidence="1" type="ORF">HA336_00570</name>
</gene>
<dbReference type="EMBL" id="DUJS01000001">
    <property type="protein sequence ID" value="HII69710.1"/>
    <property type="molecule type" value="Genomic_DNA"/>
</dbReference>
<dbReference type="RefSeq" id="WP_011019446.1">
    <property type="nucleotide sequence ID" value="NZ_DUJS01000001.1"/>
</dbReference>
<dbReference type="Proteomes" id="UP000619545">
    <property type="component" value="Unassembled WGS sequence"/>
</dbReference>
<reference evidence="1" key="1">
    <citation type="journal article" date="2020" name="bioRxiv">
        <title>A rank-normalized archaeal taxonomy based on genome phylogeny resolves widespread incomplete and uneven classifications.</title>
        <authorList>
            <person name="Rinke C."/>
            <person name="Chuvochina M."/>
            <person name="Mussig A.J."/>
            <person name="Chaumeil P.-A."/>
            <person name="Waite D.W."/>
            <person name="Whitman W.B."/>
            <person name="Parks D.H."/>
            <person name="Hugenholtz P."/>
        </authorList>
    </citation>
    <scope>NUCLEOTIDE SEQUENCE</scope>
    <source>
        <strain evidence="1">UBA8853</strain>
    </source>
</reference>
<evidence type="ECO:0000313" key="2">
    <source>
        <dbReference type="Proteomes" id="UP000619545"/>
    </source>
</evidence>
<evidence type="ECO:0000313" key="1">
    <source>
        <dbReference type="EMBL" id="HII69710.1"/>
    </source>
</evidence>